<feature type="transmembrane region" description="Helical" evidence="1">
    <location>
        <begin position="1229"/>
        <end position="1250"/>
    </location>
</feature>
<evidence type="ECO:0000313" key="2">
    <source>
        <dbReference type="EMBL" id="CAL6067690.1"/>
    </source>
</evidence>
<gene>
    <name evidence="2" type="ORF">HINF_LOCUS53142</name>
</gene>
<keyword evidence="3" id="KW-1185">Reference proteome</keyword>
<name>A0ABP1KSS9_9EUKA</name>
<accession>A0ABP1KSS9</accession>
<dbReference type="Proteomes" id="UP001642409">
    <property type="component" value="Unassembled WGS sequence"/>
</dbReference>
<protein>
    <submittedName>
        <fullName evidence="2">Uncharacterized protein</fullName>
    </submittedName>
</protein>
<keyword evidence="1" id="KW-1133">Transmembrane helix</keyword>
<proteinExistence type="predicted"/>
<evidence type="ECO:0000313" key="3">
    <source>
        <dbReference type="Proteomes" id="UP001642409"/>
    </source>
</evidence>
<sequence length="1286" mass="143422">MFVLLNALQATLIRHGAVMRDIPIQTKQDDWMKYEIFQLDVPEATNDAQNMVGYSLVINFQASRAMGLMVCAFPTYLECTQDANALNFFNATGTVQIDGYAAKFGLTSPQIYVMFTLSGRNQVGSVTFQAQSVYILTPQSKPMKVAANQDLYLMAARCDGTSFSLLIDASATFCSNASAHVDRASCMNAQTGQTSYAFNNPDVYTFITVFATDVEQALTVEMDIRAGAFAVNETNVRKVYMNPNCYIMNSVALGKLTTYIYTQEIQNASYRSNITSRLVDVDHNQIDETSQLVRALTSTDFSVITHAKVSSPVMPWTNDEIPFLLLWFVVSKDLTELKADTVKEVASHHVLNNAVALPGMSNLQNLSYDLAFVGGEVDLSFYVTHKYGLLGDSCAVKNGRCQLLLDNNTQIKVADFILYYAVYGSFQSSVIYAPLQVMEPNTIVYDVVQKNQGSRYYRMKAKDLLEGKLYVTSNDSTASLAVVVSSAVYLPQKTDRAVQVAEGLGAVELVLKEGSFDNGEIFVHVQNAAKKNVEVQVEFVSSNVISEILVNQEEKTIQLAKGVSVVAGVKIPAPIVTALTNGNTAAYFSQMVFQAYAALPAACDVTFDQFGSRKYFRYASLSQAQNLVSFNIKITAKALYDNEFVYVNITSECDAELLIIPAAVHQMEENVDTITPVMPNKAIFMHEIVLGINRKIQIQGQSRQSGILFICPWPMLLSQASEESCLRSQIWFVDYEFDTEIDSAQFKNAQFIYYTIQTQETNIDKTMHVKMIDLIALNTNVEHKGFIEPNERQRFKITSNYMYNENMFYLEVKQVDLDVAICLSGFYQETVNAKCGQIIRRPGTYLVEPYILESSAVFLLIQSTAKKATQVVFEGYFVDTLHNGTKGQILQAGKHKFFKFTRTNKDNALMLSAVLQQWEYSTDKIPEVMFEKKVAMFVNINNVARRNRYMWAETQCGAQGLVIPPSDDTDFFVTLYAKEDITVELQSIEKKHQYNLDYGKYKKISTEAAENVDFVLDSAYAPSGAIIETCTGTLKSSFSYYHVPSTGAANSQPLVTESQTNGQVKAVLNSTNDRQNFFASVETSAGAEFVLYHSYIDTRPQVSSQNIRVNMSSKDGFLTVVVDPASYVSGVRYMVYVLTEGQGNEKTACGIRRGQLISDKARLADGEAVVAINTTVALEKGAKYWLNVIAADSHDINIAVAYKPIEARLGMDLIDEQYYENEGNQDLTWIIWVVLAVIIVVVAVVALFYFMQRKKYVVLVDQDIARKDQNARRKAAQQVGGLEDSQ</sequence>
<dbReference type="EMBL" id="CAXDID020000269">
    <property type="protein sequence ID" value="CAL6067690.1"/>
    <property type="molecule type" value="Genomic_DNA"/>
</dbReference>
<organism evidence="2 3">
    <name type="scientific">Hexamita inflata</name>
    <dbReference type="NCBI Taxonomy" id="28002"/>
    <lineage>
        <taxon>Eukaryota</taxon>
        <taxon>Metamonada</taxon>
        <taxon>Diplomonadida</taxon>
        <taxon>Hexamitidae</taxon>
        <taxon>Hexamitinae</taxon>
        <taxon>Hexamita</taxon>
    </lineage>
</organism>
<comment type="caution">
    <text evidence="2">The sequence shown here is derived from an EMBL/GenBank/DDBJ whole genome shotgun (WGS) entry which is preliminary data.</text>
</comment>
<reference evidence="2 3" key="1">
    <citation type="submission" date="2024-07" db="EMBL/GenBank/DDBJ databases">
        <authorList>
            <person name="Akdeniz Z."/>
        </authorList>
    </citation>
    <scope>NUCLEOTIDE SEQUENCE [LARGE SCALE GENOMIC DNA]</scope>
</reference>
<keyword evidence="1" id="KW-0472">Membrane</keyword>
<evidence type="ECO:0000256" key="1">
    <source>
        <dbReference type="SAM" id="Phobius"/>
    </source>
</evidence>
<keyword evidence="1" id="KW-0812">Transmembrane</keyword>